<evidence type="ECO:0000313" key="2">
    <source>
        <dbReference type="EMBL" id="TAX65185.1"/>
    </source>
</evidence>
<dbReference type="EMBL" id="SIOX01000011">
    <property type="protein sequence ID" value="TAX65185.1"/>
    <property type="molecule type" value="Genomic_DNA"/>
</dbReference>
<name>A0ABY1WYA0_9HYPH</name>
<keyword evidence="1" id="KW-1133">Transmembrane helix</keyword>
<keyword evidence="1" id="KW-0812">Transmembrane</keyword>
<reference evidence="2 3" key="1">
    <citation type="submission" date="2019-02" db="EMBL/GenBank/DDBJ databases">
        <title>The genomic architecture of introgression among sibling species of bacteria.</title>
        <authorList>
            <person name="Cavassim M.I.A."/>
            <person name="Moeskjaer S."/>
            <person name="Moslemi C."/>
            <person name="Fields B."/>
            <person name="Bachmann A."/>
            <person name="Vilhjalmsson B."/>
            <person name="Schierup M.H."/>
            <person name="Young J.P.W."/>
            <person name="Andersen S.U."/>
        </authorList>
    </citation>
    <scope>NUCLEOTIDE SEQUENCE [LARGE SCALE GENOMIC DNA]</scope>
    <source>
        <strain evidence="2 3">SM141A</strain>
    </source>
</reference>
<gene>
    <name evidence="2" type="ORF">ELH98_35480</name>
</gene>
<organism evidence="2 3">
    <name type="scientific">Rhizobium ruizarguesonis</name>
    <dbReference type="NCBI Taxonomy" id="2081791"/>
    <lineage>
        <taxon>Bacteria</taxon>
        <taxon>Pseudomonadati</taxon>
        <taxon>Pseudomonadota</taxon>
        <taxon>Alphaproteobacteria</taxon>
        <taxon>Hyphomicrobiales</taxon>
        <taxon>Rhizobiaceae</taxon>
        <taxon>Rhizobium/Agrobacterium group</taxon>
        <taxon>Rhizobium</taxon>
    </lineage>
</organism>
<protein>
    <submittedName>
        <fullName evidence="2">Uncharacterized protein</fullName>
    </submittedName>
</protein>
<accession>A0ABY1WYA0</accession>
<dbReference type="RefSeq" id="WP_130657509.1">
    <property type="nucleotide sequence ID" value="NZ_SIOM01000016.1"/>
</dbReference>
<keyword evidence="1" id="KW-0472">Membrane</keyword>
<evidence type="ECO:0000313" key="3">
    <source>
        <dbReference type="Proteomes" id="UP000291659"/>
    </source>
</evidence>
<comment type="caution">
    <text evidence="2">The sequence shown here is derived from an EMBL/GenBank/DDBJ whole genome shotgun (WGS) entry which is preliminary data.</text>
</comment>
<proteinExistence type="predicted"/>
<keyword evidence="3" id="KW-1185">Reference proteome</keyword>
<evidence type="ECO:0000256" key="1">
    <source>
        <dbReference type="SAM" id="Phobius"/>
    </source>
</evidence>
<sequence>MANVWLDATAPYVLVAALGAMGWVVNTSVTDLKQANIIEYEVKNSAAGASHLKDIDIYNRSLTHNLSSGKFTFRCSGMASADCFSVSGAGTPITFMPLGGVSYKSNIEADGPIYKADARLAPQSSVRYQISMKSPNDEIVLLYEPGDETETQNSGLIFRNGASWEGWLIANYLGYLVRTFIALACLLGLWFGGALIALFVQWLCPKPVCAPASTASETFRVIVER</sequence>
<feature type="transmembrane region" description="Helical" evidence="1">
    <location>
        <begin position="12"/>
        <end position="29"/>
    </location>
</feature>
<dbReference type="Proteomes" id="UP000291659">
    <property type="component" value="Unassembled WGS sequence"/>
</dbReference>
<feature type="transmembrane region" description="Helical" evidence="1">
    <location>
        <begin position="180"/>
        <end position="203"/>
    </location>
</feature>